<name>A0A1Y1W3P4_9FUNG</name>
<reference evidence="2 3" key="1">
    <citation type="submission" date="2016-07" db="EMBL/GenBank/DDBJ databases">
        <title>Pervasive Adenine N6-methylation of Active Genes in Fungi.</title>
        <authorList>
            <consortium name="DOE Joint Genome Institute"/>
            <person name="Mondo S.J."/>
            <person name="Dannebaum R.O."/>
            <person name="Kuo R.C."/>
            <person name="Labutti K."/>
            <person name="Haridas S."/>
            <person name="Kuo A."/>
            <person name="Salamov A."/>
            <person name="Ahrendt S.R."/>
            <person name="Lipzen A."/>
            <person name="Sullivan W."/>
            <person name="Andreopoulos W.B."/>
            <person name="Clum A."/>
            <person name="Lindquist E."/>
            <person name="Daum C."/>
            <person name="Ramamoorthy G.K."/>
            <person name="Gryganskyi A."/>
            <person name="Culley D."/>
            <person name="Magnuson J.K."/>
            <person name="James T.Y."/>
            <person name="O'Malley M.A."/>
            <person name="Stajich J.E."/>
            <person name="Spatafora J.W."/>
            <person name="Visel A."/>
            <person name="Grigoriev I.V."/>
        </authorList>
    </citation>
    <scope>NUCLEOTIDE SEQUENCE [LARGE SCALE GENOMIC DNA]</scope>
    <source>
        <strain evidence="2 3">ATCC 12442</strain>
    </source>
</reference>
<evidence type="ECO:0000313" key="3">
    <source>
        <dbReference type="Proteomes" id="UP000193922"/>
    </source>
</evidence>
<dbReference type="EMBL" id="MCFD01000010">
    <property type="protein sequence ID" value="ORX68163.1"/>
    <property type="molecule type" value="Genomic_DNA"/>
</dbReference>
<dbReference type="GeneID" id="63805981"/>
<dbReference type="RefSeq" id="XP_040741977.1">
    <property type="nucleotide sequence ID" value="XM_040889333.1"/>
</dbReference>
<evidence type="ECO:0000256" key="1">
    <source>
        <dbReference type="SAM" id="MobiDB-lite"/>
    </source>
</evidence>
<protein>
    <submittedName>
        <fullName evidence="2">Uncharacterized protein</fullName>
    </submittedName>
</protein>
<sequence length="107" mass="11646">MGSEGCCVKNRKITAATGSEAPGFYTKSLITPIRLRYAPGACCCSLSQSALLHRESCHPHNILARWLAGCDKLCKQASEGDEGWADAERRRPPLFPLPPPNRPIIGQ</sequence>
<gene>
    <name evidence="2" type="ORF">DL89DRAFT_27564</name>
</gene>
<dbReference type="AlphaFoldDB" id="A0A1Y1W3P4"/>
<comment type="caution">
    <text evidence="2">The sequence shown here is derived from an EMBL/GenBank/DDBJ whole genome shotgun (WGS) entry which is preliminary data.</text>
</comment>
<keyword evidence="3" id="KW-1185">Reference proteome</keyword>
<accession>A0A1Y1W3P4</accession>
<dbReference type="Proteomes" id="UP000193922">
    <property type="component" value="Unassembled WGS sequence"/>
</dbReference>
<proteinExistence type="predicted"/>
<feature type="compositionally biased region" description="Pro residues" evidence="1">
    <location>
        <begin position="93"/>
        <end position="107"/>
    </location>
</feature>
<feature type="region of interest" description="Disordered" evidence="1">
    <location>
        <begin position="82"/>
        <end position="107"/>
    </location>
</feature>
<evidence type="ECO:0000313" key="2">
    <source>
        <dbReference type="EMBL" id="ORX68163.1"/>
    </source>
</evidence>
<organism evidence="2 3">
    <name type="scientific">Linderina pennispora</name>
    <dbReference type="NCBI Taxonomy" id="61395"/>
    <lineage>
        <taxon>Eukaryota</taxon>
        <taxon>Fungi</taxon>
        <taxon>Fungi incertae sedis</taxon>
        <taxon>Zoopagomycota</taxon>
        <taxon>Kickxellomycotina</taxon>
        <taxon>Kickxellomycetes</taxon>
        <taxon>Kickxellales</taxon>
        <taxon>Kickxellaceae</taxon>
        <taxon>Linderina</taxon>
    </lineage>
</organism>